<dbReference type="EMBL" id="JADBGI010000017">
    <property type="protein sequence ID" value="MBE3000791.1"/>
    <property type="molecule type" value="Genomic_DNA"/>
</dbReference>
<dbReference type="RefSeq" id="WP_193123389.1">
    <property type="nucleotide sequence ID" value="NZ_JADBGI010000017.1"/>
</dbReference>
<protein>
    <submittedName>
        <fullName evidence="3">Pyridoxamine 5'-phosphate oxidase family protein</fullName>
    </submittedName>
</protein>
<dbReference type="PANTHER" id="PTHR42815">
    <property type="entry name" value="FAD-BINDING, PUTATIVE (AFU_ORTHOLOGUE AFUA_6G07600)-RELATED"/>
    <property type="match status" value="1"/>
</dbReference>
<dbReference type="Gene3D" id="2.30.110.10">
    <property type="entry name" value="Electron Transport, Fmn-binding Protein, Chain A"/>
    <property type="match status" value="1"/>
</dbReference>
<accession>A0ABR9PAB7</accession>
<dbReference type="InterPro" id="IPR011576">
    <property type="entry name" value="Pyridox_Oxase_N"/>
</dbReference>
<dbReference type="SUPFAM" id="SSF50475">
    <property type="entry name" value="FMN-binding split barrel"/>
    <property type="match status" value="1"/>
</dbReference>
<gene>
    <name evidence="3" type="ORF">IDM40_19115</name>
</gene>
<dbReference type="PANTHER" id="PTHR42815:SF2">
    <property type="entry name" value="FAD-BINDING, PUTATIVE (AFU_ORTHOLOGUE AFUA_6G07600)-RELATED"/>
    <property type="match status" value="1"/>
</dbReference>
<dbReference type="Pfam" id="PF01243">
    <property type="entry name" value="PNPOx_N"/>
    <property type="match status" value="1"/>
</dbReference>
<feature type="region of interest" description="Disordered" evidence="1">
    <location>
        <begin position="189"/>
        <end position="214"/>
    </location>
</feature>
<proteinExistence type="predicted"/>
<evidence type="ECO:0000259" key="2">
    <source>
        <dbReference type="Pfam" id="PF01243"/>
    </source>
</evidence>
<evidence type="ECO:0000313" key="4">
    <source>
        <dbReference type="Proteomes" id="UP000806528"/>
    </source>
</evidence>
<evidence type="ECO:0000256" key="1">
    <source>
        <dbReference type="SAM" id="MobiDB-lite"/>
    </source>
</evidence>
<feature type="region of interest" description="Disordered" evidence="1">
    <location>
        <begin position="1"/>
        <end position="24"/>
    </location>
</feature>
<comment type="caution">
    <text evidence="3">The sequence shown here is derived from an EMBL/GenBank/DDBJ whole genome shotgun (WGS) entry which is preliminary data.</text>
</comment>
<dbReference type="Proteomes" id="UP000806528">
    <property type="component" value="Unassembled WGS sequence"/>
</dbReference>
<reference evidence="3 4" key="1">
    <citation type="submission" date="2020-09" db="EMBL/GenBank/DDBJ databases">
        <title>Diversity and distribution of actinomycetes associated with coral in the coast of Hainan.</title>
        <authorList>
            <person name="Li F."/>
        </authorList>
    </citation>
    <scope>NUCLEOTIDE SEQUENCE [LARGE SCALE GENOMIC DNA]</scope>
    <source>
        <strain evidence="3 4">HNM0947</strain>
    </source>
</reference>
<feature type="domain" description="Pyridoxamine 5'-phosphate oxidase N-terminal" evidence="2">
    <location>
        <begin position="41"/>
        <end position="168"/>
    </location>
</feature>
<sequence>MTQDSQIPLPGSQGEHRVQEAMGTSDRASRFYRDQMLDHLNPTMREFIAQQEMLFIATSDAGGECDSSFRAGPPGFVHVIDDRLLAFPEFRGNGVFASVGNVTENPHIGLMFLDFERERIGLHVNGRVRIMVDTELRPRVPGLPQPQVPGQKALAWMVVEVEEAYIHCRKHIPHLRKVGTEEAWGTDDTLRKGGDFFGSKKQNEERRNAATGRV</sequence>
<organism evidence="3 4">
    <name type="scientific">Nocardiopsis coralli</name>
    <dbReference type="NCBI Taxonomy" id="2772213"/>
    <lineage>
        <taxon>Bacteria</taxon>
        <taxon>Bacillati</taxon>
        <taxon>Actinomycetota</taxon>
        <taxon>Actinomycetes</taxon>
        <taxon>Streptosporangiales</taxon>
        <taxon>Nocardiopsidaceae</taxon>
        <taxon>Nocardiopsis</taxon>
    </lineage>
</organism>
<dbReference type="InterPro" id="IPR012349">
    <property type="entry name" value="Split_barrel_FMN-bd"/>
</dbReference>
<keyword evidence="4" id="KW-1185">Reference proteome</keyword>
<name>A0ABR9PAB7_9ACTN</name>
<evidence type="ECO:0000313" key="3">
    <source>
        <dbReference type="EMBL" id="MBE3000791.1"/>
    </source>
</evidence>